<dbReference type="EMBL" id="JBHTMC010000004">
    <property type="protein sequence ID" value="MFD1262558.1"/>
    <property type="molecule type" value="Genomic_DNA"/>
</dbReference>
<dbReference type="Proteomes" id="UP001597158">
    <property type="component" value="Unassembled WGS sequence"/>
</dbReference>
<feature type="signal peptide" evidence="5">
    <location>
        <begin position="1"/>
        <end position="32"/>
    </location>
</feature>
<dbReference type="CDD" id="cd06335">
    <property type="entry name" value="PBP1_ABC_ligand_binding-like"/>
    <property type="match status" value="1"/>
</dbReference>
<comment type="caution">
    <text evidence="7">The sequence shown here is derived from an EMBL/GenBank/DDBJ whole genome shotgun (WGS) entry which is preliminary data.</text>
</comment>
<dbReference type="InterPro" id="IPR028081">
    <property type="entry name" value="Leu-bd"/>
</dbReference>
<keyword evidence="3 5" id="KW-0732">Signal</keyword>
<evidence type="ECO:0000256" key="4">
    <source>
        <dbReference type="ARBA" id="ARBA00022970"/>
    </source>
</evidence>
<evidence type="ECO:0000313" key="8">
    <source>
        <dbReference type="Proteomes" id="UP001597158"/>
    </source>
</evidence>
<proteinExistence type="inferred from homology"/>
<evidence type="ECO:0000259" key="6">
    <source>
        <dbReference type="Pfam" id="PF13458"/>
    </source>
</evidence>
<feature type="chain" id="PRO_5045182574" evidence="5">
    <location>
        <begin position="33"/>
        <end position="425"/>
    </location>
</feature>
<sequence length="425" mass="45366">MSLPIAQRRRALLARALVLLSLGRAGVGACLAAAPATPLRSTPGGEREPIRIGVSGPFTGPSAPMGLSMRTGIRIAAAELNASGGILGRRIQLLEGDDEASNALGARIVREFINRDRIVAGLGIVNTGVALACQRHYQLARVPVITSVATGSLITRQFLPPEHPDNYVFRVSANDTLQAQVIVEEAVLRRGLTRLAILHDATNYGVLGSQDLVAALAQRGIAAVALERFQLRQTDMKPMLERARAAGAQALLTYGIGPELAHIANGRADMHWPVPIIGSWTLAMSNFIEIAGRNAEGARMPQTFIQGARTPRQQAFLDAWVQATGSDRIPVPPAAAQGYDSMLLLAAAIRQAGNLEGPSIRTALEALREEIDGVVMTYRTPFSRDNHESLRTARQILLGEVRGGRVVQAIEPPAAPRIVPPPTEA</sequence>
<reference evidence="8" key="1">
    <citation type="journal article" date="2019" name="Int. J. Syst. Evol. Microbiol.">
        <title>The Global Catalogue of Microorganisms (GCM) 10K type strain sequencing project: providing services to taxonomists for standard genome sequencing and annotation.</title>
        <authorList>
            <consortium name="The Broad Institute Genomics Platform"/>
            <consortium name="The Broad Institute Genome Sequencing Center for Infectious Disease"/>
            <person name="Wu L."/>
            <person name="Ma J."/>
        </authorList>
    </citation>
    <scope>NUCLEOTIDE SEQUENCE [LARGE SCALE GENOMIC DNA]</scope>
    <source>
        <strain evidence="8">CCUG 48884</strain>
    </source>
</reference>
<accession>A0ABW3WBG2</accession>
<dbReference type="InterPro" id="IPR000709">
    <property type="entry name" value="Leu_Ile_Val-bd"/>
</dbReference>
<dbReference type="PANTHER" id="PTHR30483:SF6">
    <property type="entry name" value="PERIPLASMIC BINDING PROTEIN OF ABC TRANSPORTER FOR NATURAL AMINO ACIDS"/>
    <property type="match status" value="1"/>
</dbReference>
<dbReference type="InterPro" id="IPR051010">
    <property type="entry name" value="BCAA_transport"/>
</dbReference>
<keyword evidence="8" id="KW-1185">Reference proteome</keyword>
<evidence type="ECO:0000256" key="3">
    <source>
        <dbReference type="ARBA" id="ARBA00022729"/>
    </source>
</evidence>
<keyword evidence="2" id="KW-0813">Transport</keyword>
<protein>
    <submittedName>
        <fullName evidence="7">ABC transporter substrate-binding protein</fullName>
    </submittedName>
</protein>
<feature type="domain" description="Leucine-binding protein" evidence="6">
    <location>
        <begin position="49"/>
        <end position="388"/>
    </location>
</feature>
<dbReference type="RefSeq" id="WP_277835132.1">
    <property type="nucleotide sequence ID" value="NZ_JARQZE010000020.1"/>
</dbReference>
<dbReference type="PANTHER" id="PTHR30483">
    <property type="entry name" value="LEUCINE-SPECIFIC-BINDING PROTEIN"/>
    <property type="match status" value="1"/>
</dbReference>
<organism evidence="7 8">
    <name type="scientific">Thauera mechernichensis</name>
    <dbReference type="NCBI Taxonomy" id="82788"/>
    <lineage>
        <taxon>Bacteria</taxon>
        <taxon>Pseudomonadati</taxon>
        <taxon>Pseudomonadota</taxon>
        <taxon>Betaproteobacteria</taxon>
        <taxon>Rhodocyclales</taxon>
        <taxon>Zoogloeaceae</taxon>
        <taxon>Thauera</taxon>
    </lineage>
</organism>
<dbReference type="PRINTS" id="PR00337">
    <property type="entry name" value="LEUILEVALBP"/>
</dbReference>
<evidence type="ECO:0000256" key="2">
    <source>
        <dbReference type="ARBA" id="ARBA00022448"/>
    </source>
</evidence>
<comment type="similarity">
    <text evidence="1">Belongs to the leucine-binding protein family.</text>
</comment>
<evidence type="ECO:0000256" key="1">
    <source>
        <dbReference type="ARBA" id="ARBA00010062"/>
    </source>
</evidence>
<name>A0ABW3WBG2_9RHOO</name>
<evidence type="ECO:0000313" key="7">
    <source>
        <dbReference type="EMBL" id="MFD1262558.1"/>
    </source>
</evidence>
<evidence type="ECO:0000256" key="5">
    <source>
        <dbReference type="SAM" id="SignalP"/>
    </source>
</evidence>
<gene>
    <name evidence="7" type="ORF">ACFQ4M_03120</name>
</gene>
<dbReference type="Pfam" id="PF13458">
    <property type="entry name" value="Peripla_BP_6"/>
    <property type="match status" value="1"/>
</dbReference>
<dbReference type="Gene3D" id="3.40.50.2300">
    <property type="match status" value="2"/>
</dbReference>
<keyword evidence="4" id="KW-0029">Amino-acid transport</keyword>
<dbReference type="SUPFAM" id="SSF53822">
    <property type="entry name" value="Periplasmic binding protein-like I"/>
    <property type="match status" value="1"/>
</dbReference>
<dbReference type="InterPro" id="IPR028082">
    <property type="entry name" value="Peripla_BP_I"/>
</dbReference>